<organism evidence="1 2">
    <name type="scientific">Pseudomonas veronii 1YdBTEX2</name>
    <dbReference type="NCBI Taxonomy" id="1295141"/>
    <lineage>
        <taxon>Bacteria</taxon>
        <taxon>Pseudomonadati</taxon>
        <taxon>Pseudomonadota</taxon>
        <taxon>Gammaproteobacteria</taxon>
        <taxon>Pseudomonadales</taxon>
        <taxon>Pseudomonadaceae</taxon>
        <taxon>Pseudomonas</taxon>
    </lineage>
</organism>
<accession>A0A1D3K8C9</accession>
<proteinExistence type="predicted"/>
<sequence length="315" mass="34422">MLAVLQDSGSITADGVIRIIERLAQESGVSDKLDTDADGEVSGPLTLIFAIQLKLAPLIGAIIGVACTKGDLGRWEFVDMPNLNEQFSTVREIAIEAIDTLDRDSLERFGYRVTDVFKQVVATGEDQHQANARVYAEKVGLHPAGKITDRELEQQAPPSVPTAIDLTDACIVLQADFARDGLVVDSQNLMQTFLSEVRSLNLQSQVATLPDGHVYCELSLLYLAHASWVRLIAQVLGKQLALDAASIPDAPFATQTLQNLKGLGHLRFRVKEAETASKRGFGLLEPIFDAVQTSQSMEQARVRQHHKTMGLRPVK</sequence>
<reference evidence="2" key="1">
    <citation type="submission" date="2016-07" db="EMBL/GenBank/DDBJ databases">
        <authorList>
            <person name="Florea S."/>
            <person name="Webb J.S."/>
            <person name="Jaromczyk J."/>
            <person name="Schardl C.L."/>
        </authorList>
    </citation>
    <scope>NUCLEOTIDE SEQUENCE [LARGE SCALE GENOMIC DNA]</scope>
    <source>
        <strain evidence="2">1YdBTEX2</strain>
    </source>
</reference>
<gene>
    <name evidence="1" type="ORF">PVE_R2G0479</name>
</gene>
<dbReference type="AlphaFoldDB" id="A0A1D3K8C9"/>
<evidence type="ECO:0000313" key="1">
    <source>
        <dbReference type="EMBL" id="SBW84505.1"/>
    </source>
</evidence>
<protein>
    <submittedName>
        <fullName evidence="1">Uncharacterized protein</fullName>
    </submittedName>
</protein>
<dbReference type="EMBL" id="LT599584">
    <property type="protein sequence ID" value="SBW84505.1"/>
    <property type="molecule type" value="Genomic_DNA"/>
</dbReference>
<dbReference type="Proteomes" id="UP000245431">
    <property type="component" value="Chromosome PVE_r2"/>
</dbReference>
<name>A0A1D3K8C9_PSEVE</name>
<evidence type="ECO:0000313" key="2">
    <source>
        <dbReference type="Proteomes" id="UP000245431"/>
    </source>
</evidence>